<keyword evidence="6 8" id="KW-0539">Nucleus</keyword>
<gene>
    <name evidence="8" type="primary">MED6</name>
    <name evidence="10" type="ORF">B0J11DRAFT_509654</name>
</gene>
<proteinExistence type="inferred from homology"/>
<feature type="region of interest" description="Disordered" evidence="9">
    <location>
        <begin position="189"/>
        <end position="221"/>
    </location>
</feature>
<dbReference type="Pfam" id="PF04934">
    <property type="entry name" value="Med6"/>
    <property type="match status" value="1"/>
</dbReference>
<keyword evidence="8" id="KW-0010">Activator</keyword>
<feature type="compositionally biased region" description="Basic residues" evidence="9">
    <location>
        <begin position="352"/>
        <end position="361"/>
    </location>
</feature>
<evidence type="ECO:0000256" key="6">
    <source>
        <dbReference type="ARBA" id="ARBA00023242"/>
    </source>
</evidence>
<dbReference type="PANTHER" id="PTHR13104">
    <property type="entry name" value="MED-6-RELATED"/>
    <property type="match status" value="1"/>
</dbReference>
<dbReference type="GO" id="GO:0016592">
    <property type="term" value="C:mediator complex"/>
    <property type="evidence" value="ECO:0007669"/>
    <property type="project" value="InterPro"/>
</dbReference>
<evidence type="ECO:0000313" key="11">
    <source>
        <dbReference type="Proteomes" id="UP000700596"/>
    </source>
</evidence>
<reference evidence="10" key="1">
    <citation type="journal article" date="2021" name="Nat. Commun.">
        <title>Genetic determinants of endophytism in the Arabidopsis root mycobiome.</title>
        <authorList>
            <person name="Mesny F."/>
            <person name="Miyauchi S."/>
            <person name="Thiergart T."/>
            <person name="Pickel B."/>
            <person name="Atanasova L."/>
            <person name="Karlsson M."/>
            <person name="Huettel B."/>
            <person name="Barry K.W."/>
            <person name="Haridas S."/>
            <person name="Chen C."/>
            <person name="Bauer D."/>
            <person name="Andreopoulos W."/>
            <person name="Pangilinan J."/>
            <person name="LaButti K."/>
            <person name="Riley R."/>
            <person name="Lipzen A."/>
            <person name="Clum A."/>
            <person name="Drula E."/>
            <person name="Henrissat B."/>
            <person name="Kohler A."/>
            <person name="Grigoriev I.V."/>
            <person name="Martin F.M."/>
            <person name="Hacquard S."/>
        </authorList>
    </citation>
    <scope>NUCLEOTIDE SEQUENCE</scope>
    <source>
        <strain evidence="10">MPI-CAGE-CH-0243</strain>
    </source>
</reference>
<evidence type="ECO:0000256" key="8">
    <source>
        <dbReference type="RuleBase" id="RU364143"/>
    </source>
</evidence>
<evidence type="ECO:0000313" key="10">
    <source>
        <dbReference type="EMBL" id="KAH7117963.1"/>
    </source>
</evidence>
<dbReference type="GO" id="GO:0006357">
    <property type="term" value="P:regulation of transcription by RNA polymerase II"/>
    <property type="evidence" value="ECO:0007669"/>
    <property type="project" value="InterPro"/>
</dbReference>
<dbReference type="EMBL" id="JAGMWT010000013">
    <property type="protein sequence ID" value="KAH7117963.1"/>
    <property type="molecule type" value="Genomic_DNA"/>
</dbReference>
<keyword evidence="5 8" id="KW-0804">Transcription</keyword>
<dbReference type="InterPro" id="IPR038566">
    <property type="entry name" value="Mediator_Med6_sf"/>
</dbReference>
<protein>
    <recommendedName>
        <fullName evidence="3 8">Mediator of RNA polymerase II transcription subunit 6</fullName>
    </recommendedName>
    <alternativeName>
        <fullName evidence="7 8">Mediator complex subunit 6</fullName>
    </alternativeName>
</protein>
<feature type="compositionally biased region" description="Low complexity" evidence="9">
    <location>
        <begin position="204"/>
        <end position="213"/>
    </location>
</feature>
<feature type="region of interest" description="Disordered" evidence="9">
    <location>
        <begin position="325"/>
        <end position="372"/>
    </location>
</feature>
<comment type="similarity">
    <text evidence="2 8">Belongs to the Mediator complex subunit 6 family.</text>
</comment>
<keyword evidence="4 8" id="KW-0805">Transcription regulation</keyword>
<evidence type="ECO:0000256" key="5">
    <source>
        <dbReference type="ARBA" id="ARBA00023163"/>
    </source>
</evidence>
<evidence type="ECO:0000256" key="2">
    <source>
        <dbReference type="ARBA" id="ARBA00007526"/>
    </source>
</evidence>
<comment type="caution">
    <text evidence="10">The sequence shown here is derived from an EMBL/GenBank/DDBJ whole genome shotgun (WGS) entry which is preliminary data.</text>
</comment>
<evidence type="ECO:0000256" key="4">
    <source>
        <dbReference type="ARBA" id="ARBA00023015"/>
    </source>
</evidence>
<dbReference type="AlphaFoldDB" id="A0A9P9IDS5"/>
<accession>A0A9P9IDS5</accession>
<keyword evidence="11" id="KW-1185">Reference proteome</keyword>
<organism evidence="10 11">
    <name type="scientific">Dendryphion nanum</name>
    <dbReference type="NCBI Taxonomy" id="256645"/>
    <lineage>
        <taxon>Eukaryota</taxon>
        <taxon>Fungi</taxon>
        <taxon>Dikarya</taxon>
        <taxon>Ascomycota</taxon>
        <taxon>Pezizomycotina</taxon>
        <taxon>Dothideomycetes</taxon>
        <taxon>Pleosporomycetidae</taxon>
        <taxon>Pleosporales</taxon>
        <taxon>Torulaceae</taxon>
        <taxon>Dendryphion</taxon>
    </lineage>
</organism>
<dbReference type="Proteomes" id="UP000700596">
    <property type="component" value="Unassembled WGS sequence"/>
</dbReference>
<name>A0A9P9IDS5_9PLEO</name>
<dbReference type="InterPro" id="IPR007018">
    <property type="entry name" value="Mediator_Med6"/>
</dbReference>
<evidence type="ECO:0000256" key="1">
    <source>
        <dbReference type="ARBA" id="ARBA00004123"/>
    </source>
</evidence>
<comment type="subcellular location">
    <subcellularLocation>
        <location evidence="1 8">Nucleus</location>
    </subcellularLocation>
</comment>
<dbReference type="GO" id="GO:0003712">
    <property type="term" value="F:transcription coregulator activity"/>
    <property type="evidence" value="ECO:0007669"/>
    <property type="project" value="InterPro"/>
</dbReference>
<dbReference type="OrthoDB" id="344220at2759"/>
<dbReference type="Gene3D" id="3.10.450.580">
    <property type="entry name" value="Mediator complex, subunit Med6"/>
    <property type="match status" value="1"/>
</dbReference>
<evidence type="ECO:0000256" key="7">
    <source>
        <dbReference type="ARBA" id="ARBA00031259"/>
    </source>
</evidence>
<comment type="function">
    <text evidence="8">Component of the Mediator complex, a coactivator involved in the regulated transcription of nearly all RNA polymerase II-dependent genes. Mediator functions as a bridge to convey information from gene-specific regulatory proteins to the basal RNA polymerase II transcription machinery. Mediator is recruited to promoters by direct interactions with regulatory proteins and serves as a scaffold for the assembly of a functional preinitiation complex with RNA polymerase II and the general transcription factors.</text>
</comment>
<sequence length="372" mass="40182">MAPINPRLDELIWQGQHIIDIWIRDNDFHWHTGVLDTNNILIFFSGSPFFDSISHNAWIYTTAGQRPTRAEYEAALYDRKFVENELVTKFNSGFHYILASEAKTPSEPWVIYRQHWCKKVREDGVTVDALKTTGVYYVIGTIVRMAPTLADVLQTRLQTVTSNMEEIFKMGQSLTHFTPSTRHTYFPPGLETTKTSAAGGGGPPSRAGSIGPSEIEASQPVPDATVATTTAATEEFSDAFFLESLRLTNNYGHEFTDENPITGEPGAFVLSSTNQAIEARKNKAQAAVAAAAQAAQQQQAATQAAQAAAAASAVPNIKTEVQSVASSVAPTPRAQTLEAGSRKGSVAGVSKGGRKERRKSKGLASPISPTGP</sequence>
<evidence type="ECO:0000256" key="3">
    <source>
        <dbReference type="ARBA" id="ARBA00020634"/>
    </source>
</evidence>
<comment type="subunit">
    <text evidence="8">Component of the Mediator complex.</text>
</comment>
<evidence type="ECO:0000256" key="9">
    <source>
        <dbReference type="SAM" id="MobiDB-lite"/>
    </source>
</evidence>